<feature type="transmembrane region" description="Helical" evidence="1">
    <location>
        <begin position="64"/>
        <end position="85"/>
    </location>
</feature>
<dbReference type="Proteomes" id="UP001608902">
    <property type="component" value="Unassembled WGS sequence"/>
</dbReference>
<dbReference type="EMBL" id="JBGFUD010011610">
    <property type="protein sequence ID" value="MFH4983256.1"/>
    <property type="molecule type" value="Genomic_DNA"/>
</dbReference>
<protein>
    <submittedName>
        <fullName evidence="2">Uncharacterized protein</fullName>
    </submittedName>
</protein>
<dbReference type="AlphaFoldDB" id="A0ABD6ETS4"/>
<comment type="caution">
    <text evidence="2">The sequence shown here is derived from an EMBL/GenBank/DDBJ whole genome shotgun (WGS) entry which is preliminary data.</text>
</comment>
<accession>A0ABD6ETS4</accession>
<evidence type="ECO:0000313" key="2">
    <source>
        <dbReference type="EMBL" id="MFH4983256.1"/>
    </source>
</evidence>
<feature type="transmembrane region" description="Helical" evidence="1">
    <location>
        <begin position="6"/>
        <end position="25"/>
    </location>
</feature>
<keyword evidence="1" id="KW-1133">Transmembrane helix</keyword>
<sequence length="100" mass="11498">MLWIYYVLNLGWIICIASILSLAILEELTHGKSSVVNGLLYYGKYRPQGTFSGWLAAIEVHKRLFYVFYVVAVIYCCAAILWLLFMSDIGKLLIARKKLF</sequence>
<keyword evidence="1" id="KW-0812">Transmembrane</keyword>
<gene>
    <name evidence="2" type="ORF">AB6A40_009965</name>
</gene>
<keyword evidence="3" id="KW-1185">Reference proteome</keyword>
<reference evidence="2 3" key="1">
    <citation type="submission" date="2024-08" db="EMBL/GenBank/DDBJ databases">
        <title>Gnathostoma spinigerum genome.</title>
        <authorList>
            <person name="Gonzalez-Bertolin B."/>
            <person name="Monzon S."/>
            <person name="Zaballos A."/>
            <person name="Jimenez P."/>
            <person name="Dekumyoy P."/>
            <person name="Varona S."/>
            <person name="Cuesta I."/>
            <person name="Sumanam S."/>
            <person name="Adisakwattana P."/>
            <person name="Gasser R.B."/>
            <person name="Hernandez-Gonzalez A."/>
            <person name="Young N.D."/>
            <person name="Perteguer M.J."/>
        </authorList>
    </citation>
    <scope>NUCLEOTIDE SEQUENCE [LARGE SCALE GENOMIC DNA]</scope>
    <source>
        <strain evidence="2">AL3</strain>
        <tissue evidence="2">Liver</tissue>
    </source>
</reference>
<organism evidence="2 3">
    <name type="scientific">Gnathostoma spinigerum</name>
    <dbReference type="NCBI Taxonomy" id="75299"/>
    <lineage>
        <taxon>Eukaryota</taxon>
        <taxon>Metazoa</taxon>
        <taxon>Ecdysozoa</taxon>
        <taxon>Nematoda</taxon>
        <taxon>Chromadorea</taxon>
        <taxon>Rhabditida</taxon>
        <taxon>Spirurina</taxon>
        <taxon>Gnathostomatomorpha</taxon>
        <taxon>Gnathostomatoidea</taxon>
        <taxon>Gnathostomatidae</taxon>
        <taxon>Gnathostoma</taxon>
    </lineage>
</organism>
<proteinExistence type="predicted"/>
<name>A0ABD6ETS4_9BILA</name>
<evidence type="ECO:0000256" key="1">
    <source>
        <dbReference type="SAM" id="Phobius"/>
    </source>
</evidence>
<evidence type="ECO:0000313" key="3">
    <source>
        <dbReference type="Proteomes" id="UP001608902"/>
    </source>
</evidence>
<keyword evidence="1" id="KW-0472">Membrane</keyword>